<evidence type="ECO:0000313" key="2">
    <source>
        <dbReference type="EMBL" id="AOZ05291.1"/>
    </source>
</evidence>
<feature type="domain" description="HTH luxR-type" evidence="1">
    <location>
        <begin position="299"/>
        <end position="356"/>
    </location>
</feature>
<dbReference type="SMART" id="SM00421">
    <property type="entry name" value="HTH_LUXR"/>
    <property type="match status" value="1"/>
</dbReference>
<dbReference type="RefSeq" id="WP_071068672.1">
    <property type="nucleotide sequence ID" value="NZ_CP017754.1"/>
</dbReference>
<sequence length="359" mass="40055">MHSTTSFRRAKDAVQAVASGQGCWLDVIRTARDFLGADSASFVCHDKASQTVRYLEHVGVDEQAVIEYGQHFFQYDDSRRRYWYAPAGTWSDSCAEREHETAHDRLFWTDFMLPHQMRQLTGVVVCNDDEVMCGLSVQRTRVSTPSHAHADHLAEYGRLLTHAYAARRLAAQRGMDLLGQVLDGGRESYLVCRSDGCVQACMPALEALLCGDSYLSLQARRLVHREPAWQARLLAGIRQVAATGRPAMLAMPDGWGRSLRVAMRPVDNDLNQGLSGCVGMRVERRNIFDVPNAEMLAELFALTPAEARLCHHLAAGLTVDDCSKVLEVSLHTLRKQLSAILRKTGCTRQAELMRLVTTL</sequence>
<dbReference type="InterPro" id="IPR000792">
    <property type="entry name" value="Tscrpt_reg_LuxR_C"/>
</dbReference>
<dbReference type="Proteomes" id="UP000177515">
    <property type="component" value="Chromosome 1"/>
</dbReference>
<evidence type="ECO:0000259" key="1">
    <source>
        <dbReference type="SMART" id="SM00421"/>
    </source>
</evidence>
<dbReference type="EMBL" id="CP017754">
    <property type="protein sequence ID" value="AOZ05291.1"/>
    <property type="molecule type" value="Genomic_DNA"/>
</dbReference>
<proteinExistence type="predicted"/>
<organism evidence="2 3">
    <name type="scientific">Cupriavidus malaysiensis</name>
    <dbReference type="NCBI Taxonomy" id="367825"/>
    <lineage>
        <taxon>Bacteria</taxon>
        <taxon>Pseudomonadati</taxon>
        <taxon>Pseudomonadota</taxon>
        <taxon>Betaproteobacteria</taxon>
        <taxon>Burkholderiales</taxon>
        <taxon>Burkholderiaceae</taxon>
        <taxon>Cupriavidus</taxon>
    </lineage>
</organism>
<evidence type="ECO:0000313" key="3">
    <source>
        <dbReference type="Proteomes" id="UP000177515"/>
    </source>
</evidence>
<protein>
    <recommendedName>
        <fullName evidence="1">HTH luxR-type domain-containing protein</fullName>
    </recommendedName>
</protein>
<keyword evidence="3" id="KW-1185">Reference proteome</keyword>
<reference evidence="2 3" key="1">
    <citation type="submission" date="2016-10" db="EMBL/GenBank/DDBJ databases">
        <title>Complete genome sequences of three Cupriavidus strains isolated from various Malaysian environments.</title>
        <authorList>
            <person name="Abdullah A.A.-A."/>
            <person name="Shafie N.A.H."/>
            <person name="Lau N.S."/>
        </authorList>
    </citation>
    <scope>NUCLEOTIDE SEQUENCE [LARGE SCALE GENOMIC DNA]</scope>
    <source>
        <strain evidence="2 3">USMAA1020</strain>
    </source>
</reference>
<dbReference type="InterPro" id="IPR036388">
    <property type="entry name" value="WH-like_DNA-bd_sf"/>
</dbReference>
<dbReference type="Gene3D" id="1.10.10.10">
    <property type="entry name" value="Winged helix-like DNA-binding domain superfamily/Winged helix DNA-binding domain"/>
    <property type="match status" value="1"/>
</dbReference>
<name>A0ABM6F1U1_9BURK</name>
<gene>
    <name evidence="2" type="ORF">BKK80_05290</name>
</gene>
<accession>A0ABM6F1U1</accession>
<dbReference type="SUPFAM" id="SSF46894">
    <property type="entry name" value="C-terminal effector domain of the bipartite response regulators"/>
    <property type="match status" value="1"/>
</dbReference>
<dbReference type="InterPro" id="IPR016032">
    <property type="entry name" value="Sig_transdc_resp-reg_C-effctor"/>
</dbReference>